<dbReference type="GO" id="GO:0048010">
    <property type="term" value="P:vascular endothelial growth factor receptor signaling pathway"/>
    <property type="evidence" value="ECO:0007669"/>
    <property type="project" value="TreeGrafter"/>
</dbReference>
<proteinExistence type="inferred from homology"/>
<dbReference type="InterPro" id="IPR001245">
    <property type="entry name" value="Ser-Thr/Tyr_kinase_cat_dom"/>
</dbReference>
<accession>A0A498MVD0</accession>
<keyword evidence="35" id="KW-1185">Reference proteome</keyword>
<keyword evidence="14 27" id="KW-0547">Nucleotide-binding</keyword>
<dbReference type="PROSITE" id="PS00109">
    <property type="entry name" value="PROTEIN_KINASE_TYR"/>
    <property type="match status" value="1"/>
</dbReference>
<comment type="catalytic activity">
    <reaction evidence="25">
        <text>L-tyrosyl-[protein] + ATP = O-phospho-L-tyrosyl-[protein] + ADP + H(+)</text>
        <dbReference type="Rhea" id="RHEA:10596"/>
        <dbReference type="Rhea" id="RHEA-COMP:10136"/>
        <dbReference type="Rhea" id="RHEA-COMP:20101"/>
        <dbReference type="ChEBI" id="CHEBI:15378"/>
        <dbReference type="ChEBI" id="CHEBI:30616"/>
        <dbReference type="ChEBI" id="CHEBI:46858"/>
        <dbReference type="ChEBI" id="CHEBI:61978"/>
        <dbReference type="ChEBI" id="CHEBI:456216"/>
        <dbReference type="EC" id="2.7.10.1"/>
    </reaction>
</comment>
<dbReference type="GO" id="GO:0046872">
    <property type="term" value="F:metal ion binding"/>
    <property type="evidence" value="ECO:0007669"/>
    <property type="project" value="UniProtKB-KW"/>
</dbReference>
<dbReference type="Pfam" id="PF13927">
    <property type="entry name" value="Ig_3"/>
    <property type="match status" value="2"/>
</dbReference>
<dbReference type="Pfam" id="PF17988">
    <property type="entry name" value="VEGFR-2_TMD"/>
    <property type="match status" value="1"/>
</dbReference>
<feature type="binding site" evidence="28">
    <location>
        <position position="1050"/>
    </location>
    <ligand>
        <name>Mg(2+)</name>
        <dbReference type="ChEBI" id="CHEBI:18420"/>
    </ligand>
</feature>
<evidence type="ECO:0000256" key="10">
    <source>
        <dbReference type="ARBA" id="ARBA00022679"/>
    </source>
</evidence>
<evidence type="ECO:0000256" key="11">
    <source>
        <dbReference type="ARBA" id="ARBA00022692"/>
    </source>
</evidence>
<comment type="subcellular location">
    <subcellularLocation>
        <location evidence="2">Cell membrane</location>
        <topology evidence="2">Single-pass type I membrane protein</topology>
    </subcellularLocation>
    <subcellularLocation>
        <location evidence="3">Cytoplasm</location>
    </subcellularLocation>
    <subcellularLocation>
        <location evidence="30">Membrane</location>
        <topology evidence="30">Single-pass type I membrane protein</topology>
    </subcellularLocation>
    <subcellularLocation>
        <location evidence="1">Nucleus</location>
    </subcellularLocation>
</comment>
<dbReference type="PROSITE" id="PS50011">
    <property type="entry name" value="PROTEIN_KINASE_DOM"/>
    <property type="match status" value="1"/>
</dbReference>
<dbReference type="InterPro" id="IPR041348">
    <property type="entry name" value="VEGFR-2_TMD"/>
</dbReference>
<dbReference type="InterPro" id="IPR036179">
    <property type="entry name" value="Ig-like_dom_sf"/>
</dbReference>
<dbReference type="Gene3D" id="1.10.510.10">
    <property type="entry name" value="Transferase(Phosphotransferase) domain 1"/>
    <property type="match status" value="1"/>
</dbReference>
<dbReference type="Gene3D" id="3.30.200.20">
    <property type="entry name" value="Phosphorylase Kinase, domain 1"/>
    <property type="match status" value="1"/>
</dbReference>
<feature type="binding site" evidence="27 29">
    <location>
        <position position="896"/>
    </location>
    <ligand>
        <name>ATP</name>
        <dbReference type="ChEBI" id="CHEBI:30616"/>
    </ligand>
</feature>
<evidence type="ECO:0000256" key="1">
    <source>
        <dbReference type="ARBA" id="ARBA00004123"/>
    </source>
</evidence>
<dbReference type="InterPro" id="IPR003598">
    <property type="entry name" value="Ig_sub2"/>
</dbReference>
<dbReference type="InterPro" id="IPR007110">
    <property type="entry name" value="Ig-like_dom"/>
</dbReference>
<evidence type="ECO:0000256" key="12">
    <source>
        <dbReference type="ARBA" id="ARBA00022729"/>
    </source>
</evidence>
<keyword evidence="20" id="KW-1015">Disulfide bond</keyword>
<evidence type="ECO:0000256" key="23">
    <source>
        <dbReference type="ARBA" id="ARBA00023242"/>
    </source>
</evidence>
<dbReference type="Pfam" id="PF22854">
    <property type="entry name" value="VEGFR1-3_N_Ig-like"/>
    <property type="match status" value="1"/>
</dbReference>
<evidence type="ECO:0000256" key="31">
    <source>
        <dbReference type="SAM" id="Phobius"/>
    </source>
</evidence>
<dbReference type="InterPro" id="IPR013783">
    <property type="entry name" value="Ig-like_fold"/>
</dbReference>
<keyword evidence="22" id="KW-0325">Glycoprotein</keyword>
<evidence type="ECO:0000256" key="18">
    <source>
        <dbReference type="ARBA" id="ARBA00023136"/>
    </source>
</evidence>
<evidence type="ECO:0000256" key="4">
    <source>
        <dbReference type="ARBA" id="ARBA00011902"/>
    </source>
</evidence>
<dbReference type="FunFam" id="2.60.40.10:FF:000247">
    <property type="entry name" value="Vascular endothelial growth factor receptor 3"/>
    <property type="match status" value="1"/>
</dbReference>
<dbReference type="Pfam" id="PF07714">
    <property type="entry name" value="PK_Tyr_Ser-Thr"/>
    <property type="match status" value="1"/>
</dbReference>
<keyword evidence="15" id="KW-0418">Kinase</keyword>
<dbReference type="GO" id="GO:0005524">
    <property type="term" value="F:ATP binding"/>
    <property type="evidence" value="ECO:0007669"/>
    <property type="project" value="UniProtKB-UniRule"/>
</dbReference>
<feature type="transmembrane region" description="Helical" evidence="31">
    <location>
        <begin position="793"/>
        <end position="817"/>
    </location>
</feature>
<dbReference type="Gene3D" id="2.60.40.10">
    <property type="entry name" value="Immunoglobulins"/>
    <property type="match status" value="7"/>
</dbReference>
<dbReference type="FunFam" id="2.60.40.10:FF:000532">
    <property type="entry name" value="Vascular endothelial growth factor receptor 2"/>
    <property type="match status" value="1"/>
</dbReference>
<evidence type="ECO:0000256" key="15">
    <source>
        <dbReference type="ARBA" id="ARBA00022777"/>
    </source>
</evidence>
<dbReference type="InterPro" id="IPR001824">
    <property type="entry name" value="Tyr_kinase_rcpt_3_CS"/>
</dbReference>
<evidence type="ECO:0000313" key="34">
    <source>
        <dbReference type="EMBL" id="RXN23813.1"/>
    </source>
</evidence>
<evidence type="ECO:0000256" key="2">
    <source>
        <dbReference type="ARBA" id="ARBA00004251"/>
    </source>
</evidence>
<keyword evidence="8" id="KW-0597">Phosphoprotein</keyword>
<keyword evidence="11 30" id="KW-0812">Transmembrane</keyword>
<dbReference type="InterPro" id="IPR055238">
    <property type="entry name" value="VEGFR1-3_N_Ig-like"/>
</dbReference>
<dbReference type="FunFam" id="1.10.510.10:FF:000077">
    <property type="entry name" value="Vascular endothelial growth factor receptor 2"/>
    <property type="match status" value="1"/>
</dbReference>
<feature type="domain" description="Ig-like" evidence="33">
    <location>
        <begin position="695"/>
        <end position="781"/>
    </location>
</feature>
<evidence type="ECO:0000256" key="21">
    <source>
        <dbReference type="ARBA" id="ARBA00023170"/>
    </source>
</evidence>
<dbReference type="CDD" id="cd00096">
    <property type="entry name" value="Ig"/>
    <property type="match status" value="1"/>
</dbReference>
<dbReference type="SUPFAM" id="SSF56112">
    <property type="entry name" value="Protein kinase-like (PK-like)"/>
    <property type="match status" value="1"/>
</dbReference>
<dbReference type="EC" id="2.7.10.1" evidence="4"/>
<feature type="domain" description="Protein kinase" evidence="32">
    <location>
        <begin position="862"/>
        <end position="1181"/>
    </location>
</feature>
<dbReference type="FunFam" id="2.60.40.10:FF:000479">
    <property type="entry name" value="Vascular endothelial growth factor receptor 3"/>
    <property type="match status" value="1"/>
</dbReference>
<dbReference type="GO" id="GO:0019838">
    <property type="term" value="F:growth factor binding"/>
    <property type="evidence" value="ECO:0007669"/>
    <property type="project" value="TreeGrafter"/>
</dbReference>
<dbReference type="PANTHER" id="PTHR24416:SF49">
    <property type="entry name" value="VASCULAR ENDOTHELIAL GROWTH FACTOR RECEPTOR 3"/>
    <property type="match status" value="1"/>
</dbReference>
<evidence type="ECO:0000256" key="26">
    <source>
        <dbReference type="PIRSR" id="PIRSR000615-1"/>
    </source>
</evidence>
<dbReference type="InterPro" id="IPR003599">
    <property type="entry name" value="Ig_sub"/>
</dbReference>
<protein>
    <recommendedName>
        <fullName evidence="5">Vascular endothelial growth factor receptor 3</fullName>
        <ecNumber evidence="4">2.7.10.1</ecNumber>
    </recommendedName>
</protein>
<dbReference type="SUPFAM" id="SSF48726">
    <property type="entry name" value="Immunoglobulin"/>
    <property type="match status" value="6"/>
</dbReference>
<evidence type="ECO:0000256" key="5">
    <source>
        <dbReference type="ARBA" id="ARBA00022258"/>
    </source>
</evidence>
<keyword evidence="16 27" id="KW-0067">ATP-binding</keyword>
<evidence type="ECO:0000256" key="25">
    <source>
        <dbReference type="ARBA" id="ARBA00051243"/>
    </source>
</evidence>
<evidence type="ECO:0000256" key="14">
    <source>
        <dbReference type="ARBA" id="ARBA00022741"/>
    </source>
</evidence>
<feature type="domain" description="Ig-like" evidence="33">
    <location>
        <begin position="579"/>
        <end position="674"/>
    </location>
</feature>
<feature type="binding site" evidence="28">
    <location>
        <position position="1063"/>
    </location>
    <ligand>
        <name>Mg(2+)</name>
        <dbReference type="ChEBI" id="CHEBI:18420"/>
    </ligand>
</feature>
<dbReference type="InterPro" id="IPR008266">
    <property type="entry name" value="Tyr_kinase_AS"/>
</dbReference>
<dbReference type="SMART" id="SM00408">
    <property type="entry name" value="IGc2"/>
    <property type="match status" value="6"/>
</dbReference>
<dbReference type="SMART" id="SM00219">
    <property type="entry name" value="TyrKc"/>
    <property type="match status" value="1"/>
</dbReference>
<evidence type="ECO:0000256" key="3">
    <source>
        <dbReference type="ARBA" id="ARBA00004496"/>
    </source>
</evidence>
<dbReference type="FunFam" id="2.60.40.10:FF:000411">
    <property type="entry name" value="Vascular endothelial growth factor receptor 3"/>
    <property type="match status" value="1"/>
</dbReference>
<keyword evidence="6" id="KW-1003">Cell membrane</keyword>
<reference evidence="34 35" key="1">
    <citation type="submission" date="2018-03" db="EMBL/GenBank/DDBJ databases">
        <title>Draft genome sequence of Rohu Carp (Labeo rohita).</title>
        <authorList>
            <person name="Das P."/>
            <person name="Kushwaha B."/>
            <person name="Joshi C.G."/>
            <person name="Kumar D."/>
            <person name="Nagpure N.S."/>
            <person name="Sahoo L."/>
            <person name="Das S.P."/>
            <person name="Bit A."/>
            <person name="Patnaik S."/>
            <person name="Meher P.K."/>
            <person name="Jayasankar P."/>
            <person name="Koringa P.G."/>
            <person name="Patel N.V."/>
            <person name="Hinsu A.T."/>
            <person name="Kumar R."/>
            <person name="Pandey M."/>
            <person name="Agarwal S."/>
            <person name="Srivastava S."/>
            <person name="Singh M."/>
            <person name="Iquebal M.A."/>
            <person name="Jaiswal S."/>
            <person name="Angadi U.B."/>
            <person name="Kumar N."/>
            <person name="Raza M."/>
            <person name="Shah T.M."/>
            <person name="Rai A."/>
            <person name="Jena J.K."/>
        </authorList>
    </citation>
    <scope>NUCLEOTIDE SEQUENCE [LARGE SCALE GENOMIC DNA]</scope>
    <source>
        <strain evidence="34">DASCIFA01</strain>
        <tissue evidence="34">Testis</tissue>
    </source>
</reference>
<dbReference type="FunFam" id="3.30.200.20:FF:000041">
    <property type="entry name" value="Vascular endothelial growth factor receptor 2"/>
    <property type="match status" value="1"/>
</dbReference>
<evidence type="ECO:0000256" key="24">
    <source>
        <dbReference type="ARBA" id="ARBA00023319"/>
    </source>
</evidence>
<keyword evidence="28" id="KW-0460">Magnesium</keyword>
<gene>
    <name evidence="34" type="ORF">ROHU_036646</name>
</gene>
<feature type="binding site" evidence="27">
    <location>
        <position position="1049"/>
    </location>
    <ligand>
        <name>ATP</name>
        <dbReference type="ChEBI" id="CHEBI:30616"/>
    </ligand>
</feature>
<evidence type="ECO:0000256" key="20">
    <source>
        <dbReference type="ARBA" id="ARBA00023157"/>
    </source>
</evidence>
<dbReference type="InterPro" id="IPR013098">
    <property type="entry name" value="Ig_I-set"/>
</dbReference>
<dbReference type="GO" id="GO:0005886">
    <property type="term" value="C:plasma membrane"/>
    <property type="evidence" value="ECO:0007669"/>
    <property type="project" value="UniProtKB-SubCell"/>
</dbReference>
<dbReference type="PRINTS" id="PR01832">
    <property type="entry name" value="VEGFRECEPTOR"/>
</dbReference>
<dbReference type="Pfam" id="PF07679">
    <property type="entry name" value="I-set"/>
    <property type="match status" value="2"/>
</dbReference>
<organism evidence="34 35">
    <name type="scientific">Labeo rohita</name>
    <name type="common">Indian major carp</name>
    <name type="synonym">Cyprinus rohita</name>
    <dbReference type="NCBI Taxonomy" id="84645"/>
    <lineage>
        <taxon>Eukaryota</taxon>
        <taxon>Metazoa</taxon>
        <taxon>Chordata</taxon>
        <taxon>Craniata</taxon>
        <taxon>Vertebrata</taxon>
        <taxon>Euteleostomi</taxon>
        <taxon>Actinopterygii</taxon>
        <taxon>Neopterygii</taxon>
        <taxon>Teleostei</taxon>
        <taxon>Ostariophysi</taxon>
        <taxon>Cypriniformes</taxon>
        <taxon>Cyprinidae</taxon>
        <taxon>Labeoninae</taxon>
        <taxon>Labeonini</taxon>
        <taxon>Labeo</taxon>
    </lineage>
</organism>
<comment type="caution">
    <text evidence="34">The sequence shown here is derived from an EMBL/GenBank/DDBJ whole genome shotgun (WGS) entry which is preliminary data.</text>
</comment>
<sequence>MQWKEDSVLLAASTGLVTGFSMSPPTLDNTKDQLVLNANDTLTITCRGQRILDWNWPEVSLSKVEFTDRQDQQSPTDTPGHRAVRVKECQGEPGKPYCKTLILTNTQADDSGYYRCFYQDIKAVIDGTTAASIFVFVRDPNRPFIRSNENRMETIFVTDSQTHIEVPCLVSDPDLKVTLFTLEQPPLLLQGNEITWNNKRGWSVPRHIFKNSSTFFGFFCSTSIHNNEHSSSIYIVQAIGLKFYELKLFPEDSPVELIQGEGLELNCTALVEFNTGVEFQWDYPGQKENRLTSVNYVRNILDKGTETSSILTIRNVNVDDSGYYTCSASSVEVKRELTIVVLVHEKSFITLDYRNGSVIEAKEGQKSVRLPVKVLAYPLPETQWFKNGKLITRRPEFSRFRVQQHALEIRDVCKQDAGEYTLVLKNTRAALEKRLNFTLIVNVPPQIHEKEAATPTNPYRKSSRQTLTCTATGTPPATITWQWRPWSPCSLNSTRRTLARRGQRDKIPICQNWIDLEPEHAVNPIESIETLTEMVDGKEKTVSHLVIQSANVSAMYKCSAENKVGRDERLIYFYVTTIPEGFGIEMEPSEDPLEQDLVQLKCNADNYTYENLRWYRLDPQAVPQELDCKSLYQYAESLGGKLSFQNTSNNWVLELTITNIQLQDEGNYVCEVQNRRSGEKHCHRKYIPVKALEAPRYRNNPTNQTVNVSESLQMECDVEGTPSPQLSWFKDNQPLHQISGILLQDSNRTLSIQRVREEDAGLYTCTACNQKGCVQSSATVSVIGSDDKTNVEIVILIGTGVIAIFFWVLLLVIFCNVKRVNPADIKTGYLSIIMDPGEVPLEEQCEYLPYDSSQWEISRDRLRLGKVLGHGAFGKVIEASIFGHDKKTCSNTVAVKMLKEGATASEHKALMSELKILIHIGNHLNVVNLLGACTKPNGPLMVIVEYCKYGNLSNFLRAKREFFLPYRDRSPKTQSQVRRMIEAGQVSQHECQPSTTSNINPPMQSRVALDDLWKTPLTIEDLICYSFQVARGMEFLASRKCIHRDLAARNILLSENNVVKICDFGLARDIYKDPDYVRKGNARLPLKWMAPESIFDKVYTSQSDVWSFGVLLWEIFSLGASPYPGIQIDEDFCKRLKDGTRMRAPDNASPEIYGIMLACWQGEPRERPTFPALVEILGDLLQENSLPDSQTDSGMVLASDELERFEHKHRGAILKNPSAGCSTERLISSPSMSSSGSSSTLRPPFFSQLSGQTFYNNEYGQLSEEGVSDFFSSSDQAVYEGACPATSNL</sequence>
<keyword evidence="12" id="KW-0732">Signal</keyword>
<evidence type="ECO:0000256" key="9">
    <source>
        <dbReference type="ARBA" id="ARBA00022657"/>
    </source>
</evidence>
<dbReference type="GO" id="GO:0005634">
    <property type="term" value="C:nucleus"/>
    <property type="evidence" value="ECO:0007669"/>
    <property type="project" value="UniProtKB-SubCell"/>
</dbReference>
<dbReference type="GO" id="GO:0030335">
    <property type="term" value="P:positive regulation of cell migration"/>
    <property type="evidence" value="ECO:0007669"/>
    <property type="project" value="TreeGrafter"/>
</dbReference>
<keyword evidence="17 31" id="KW-1133">Transmembrane helix</keyword>
<keyword evidence="18 31" id="KW-0472">Membrane</keyword>
<keyword evidence="13" id="KW-0677">Repeat</keyword>
<dbReference type="EMBL" id="QBIY01012558">
    <property type="protein sequence ID" value="RXN23813.1"/>
    <property type="molecule type" value="Genomic_DNA"/>
</dbReference>
<evidence type="ECO:0000259" key="33">
    <source>
        <dbReference type="PROSITE" id="PS50835"/>
    </source>
</evidence>
<feature type="active site" description="Proton acceptor" evidence="26">
    <location>
        <position position="1045"/>
    </location>
</feature>
<dbReference type="STRING" id="84645.A0A498MVD0"/>
<dbReference type="PROSITE" id="PS00107">
    <property type="entry name" value="PROTEIN_KINASE_ATP"/>
    <property type="match status" value="1"/>
</dbReference>
<evidence type="ECO:0000256" key="28">
    <source>
        <dbReference type="PIRSR" id="PIRSR000615-3"/>
    </source>
</evidence>
<dbReference type="InterPro" id="IPR000719">
    <property type="entry name" value="Prot_kinase_dom"/>
</dbReference>
<evidence type="ECO:0000256" key="17">
    <source>
        <dbReference type="ARBA" id="ARBA00022989"/>
    </source>
</evidence>
<feature type="domain" description="Ig-like" evidence="33">
    <location>
        <begin position="250"/>
        <end position="338"/>
    </location>
</feature>
<dbReference type="GO" id="GO:0043408">
    <property type="term" value="P:regulation of MAPK cascade"/>
    <property type="evidence" value="ECO:0007669"/>
    <property type="project" value="TreeGrafter"/>
</dbReference>
<evidence type="ECO:0000256" key="6">
    <source>
        <dbReference type="ARBA" id="ARBA00022475"/>
    </source>
</evidence>
<keyword evidence="21 30" id="KW-0675">Receptor</keyword>
<dbReference type="InterPro" id="IPR050122">
    <property type="entry name" value="RTK"/>
</dbReference>
<dbReference type="GO" id="GO:0043235">
    <property type="term" value="C:receptor complex"/>
    <property type="evidence" value="ECO:0007669"/>
    <property type="project" value="TreeGrafter"/>
</dbReference>
<dbReference type="FunFam" id="2.60.40.10:FF:000143">
    <property type="entry name" value="Vascular endothelial growth factor receptor 3"/>
    <property type="match status" value="1"/>
</dbReference>
<keyword evidence="24 30" id="KW-0393">Immunoglobulin domain</keyword>
<keyword evidence="7" id="KW-0963">Cytoplasm</keyword>
<dbReference type="PIRSF" id="PIRSF000615">
    <property type="entry name" value="TyrPK_CSF1-R"/>
    <property type="match status" value="1"/>
</dbReference>
<feature type="binding site" evidence="27">
    <location>
        <begin position="869"/>
        <end position="876"/>
    </location>
    <ligand>
        <name>ATP</name>
        <dbReference type="ChEBI" id="CHEBI:30616"/>
    </ligand>
</feature>
<dbReference type="InterPro" id="IPR020635">
    <property type="entry name" value="Tyr_kinase_cat_dom"/>
</dbReference>
<evidence type="ECO:0000256" key="30">
    <source>
        <dbReference type="RuleBase" id="RU000311"/>
    </source>
</evidence>
<dbReference type="GO" id="GO:0005737">
    <property type="term" value="C:cytoplasm"/>
    <property type="evidence" value="ECO:0007669"/>
    <property type="project" value="UniProtKB-SubCell"/>
</dbReference>
<keyword evidence="9" id="KW-0037">Angiogenesis</keyword>
<keyword evidence="19" id="KW-0829">Tyrosine-protein kinase</keyword>
<dbReference type="PROSITE" id="PS50835">
    <property type="entry name" value="IG_LIKE"/>
    <property type="match status" value="4"/>
</dbReference>
<name>A0A498MVD0_LABRO</name>
<dbReference type="PANTHER" id="PTHR24416">
    <property type="entry name" value="TYROSINE-PROTEIN KINASE RECEPTOR"/>
    <property type="match status" value="1"/>
</dbReference>
<evidence type="ECO:0000256" key="29">
    <source>
        <dbReference type="PROSITE-ProRule" id="PRU10141"/>
    </source>
</evidence>
<dbReference type="GO" id="GO:0004714">
    <property type="term" value="F:transmembrane receptor protein tyrosine kinase activity"/>
    <property type="evidence" value="ECO:0007669"/>
    <property type="project" value="UniProtKB-EC"/>
</dbReference>
<dbReference type="InterPro" id="IPR055229">
    <property type="entry name" value="VEGFR1-3_5th"/>
</dbReference>
<evidence type="ECO:0000256" key="7">
    <source>
        <dbReference type="ARBA" id="ARBA00022490"/>
    </source>
</evidence>
<evidence type="ECO:0000259" key="32">
    <source>
        <dbReference type="PROSITE" id="PS50011"/>
    </source>
</evidence>
<evidence type="ECO:0000256" key="22">
    <source>
        <dbReference type="ARBA" id="ARBA00023180"/>
    </source>
</evidence>
<keyword evidence="28" id="KW-0479">Metal-binding</keyword>
<dbReference type="SMART" id="SM00409">
    <property type="entry name" value="IG"/>
    <property type="match status" value="6"/>
</dbReference>
<evidence type="ECO:0000256" key="16">
    <source>
        <dbReference type="ARBA" id="ARBA00022840"/>
    </source>
</evidence>
<evidence type="ECO:0000256" key="19">
    <source>
        <dbReference type="ARBA" id="ARBA00023137"/>
    </source>
</evidence>
<evidence type="ECO:0000256" key="13">
    <source>
        <dbReference type="ARBA" id="ARBA00022737"/>
    </source>
</evidence>
<dbReference type="Pfam" id="PF21339">
    <property type="entry name" value="VEGFR-1-like_Ig-like"/>
    <property type="match status" value="1"/>
</dbReference>
<dbReference type="PROSITE" id="PS00240">
    <property type="entry name" value="RECEPTOR_TYR_KIN_III"/>
    <property type="match status" value="1"/>
</dbReference>
<dbReference type="Pfam" id="PF22971">
    <property type="entry name" value="Ig_VEGFR-1-like_5th"/>
    <property type="match status" value="1"/>
</dbReference>
<dbReference type="GO" id="GO:0001525">
    <property type="term" value="P:angiogenesis"/>
    <property type="evidence" value="ECO:0007669"/>
    <property type="project" value="UniProtKB-KW"/>
</dbReference>
<feature type="domain" description="Ig-like" evidence="33">
    <location>
        <begin position="445"/>
        <end position="576"/>
    </location>
</feature>
<evidence type="ECO:0000313" key="35">
    <source>
        <dbReference type="Proteomes" id="UP000290572"/>
    </source>
</evidence>
<dbReference type="PRINTS" id="PR01835">
    <property type="entry name" value="VEGFRECEPTR3"/>
</dbReference>
<dbReference type="Proteomes" id="UP000290572">
    <property type="component" value="Unassembled WGS sequence"/>
</dbReference>
<dbReference type="InterPro" id="IPR011009">
    <property type="entry name" value="Kinase-like_dom_sf"/>
</dbReference>
<evidence type="ECO:0000256" key="27">
    <source>
        <dbReference type="PIRSR" id="PIRSR000615-2"/>
    </source>
</evidence>
<dbReference type="InterPro" id="IPR017441">
    <property type="entry name" value="Protein_kinase_ATP_BS"/>
</dbReference>
<keyword evidence="10" id="KW-0808">Transferase</keyword>
<keyword evidence="23" id="KW-0539">Nucleus</keyword>
<comment type="similarity">
    <text evidence="30">Belongs to the protein kinase superfamily. Tyr protein kinase family. CSF-1/PDGF receptor subfamily.</text>
</comment>
<evidence type="ECO:0000256" key="8">
    <source>
        <dbReference type="ARBA" id="ARBA00022553"/>
    </source>
</evidence>